<evidence type="ECO:0000313" key="4">
    <source>
        <dbReference type="Proteomes" id="UP001500889"/>
    </source>
</evidence>
<keyword evidence="4" id="KW-1185">Reference proteome</keyword>
<name>A0AAU9G4J7_DROMD</name>
<reference evidence="3 4" key="1">
    <citation type="submission" date="2024-02" db="EMBL/GenBank/DDBJ databases">
        <title>A chromosome-level genome assembly of Drosophila madeirensis, a fruit fly species endemic to Madeira island.</title>
        <authorList>
            <person name="Tomihara K."/>
            <person name="Llopart A."/>
            <person name="Yamamoto D."/>
        </authorList>
    </citation>
    <scope>NUCLEOTIDE SEQUENCE [LARGE SCALE GENOMIC DNA]</scope>
    <source>
        <strain evidence="3 4">RF1</strain>
    </source>
</reference>
<keyword evidence="1" id="KW-0175">Coiled coil</keyword>
<evidence type="ECO:0000313" key="3">
    <source>
        <dbReference type="EMBL" id="BFG02626.1"/>
    </source>
</evidence>
<accession>A0AAU9G4J7</accession>
<feature type="coiled-coil region" evidence="1">
    <location>
        <begin position="230"/>
        <end position="355"/>
    </location>
</feature>
<organism evidence="3 4">
    <name type="scientific">Drosophila madeirensis</name>
    <name type="common">Fruit fly</name>
    <dbReference type="NCBI Taxonomy" id="30013"/>
    <lineage>
        <taxon>Eukaryota</taxon>
        <taxon>Metazoa</taxon>
        <taxon>Ecdysozoa</taxon>
        <taxon>Arthropoda</taxon>
        <taxon>Hexapoda</taxon>
        <taxon>Insecta</taxon>
        <taxon>Pterygota</taxon>
        <taxon>Neoptera</taxon>
        <taxon>Endopterygota</taxon>
        <taxon>Diptera</taxon>
        <taxon>Brachycera</taxon>
        <taxon>Muscomorpha</taxon>
        <taxon>Ephydroidea</taxon>
        <taxon>Drosophilidae</taxon>
        <taxon>Drosophila</taxon>
        <taxon>Sophophora</taxon>
    </lineage>
</organism>
<gene>
    <name evidence="3" type="ORF">DMAD_02092</name>
</gene>
<sequence>MSTNKRYVRPTRASNLRALANNSRVASNELETRSQSQSPSRFSVSLSIYKARSVYSMPTEGGFSASYFVSLHERPTKPERPVSKSRTNSTAAKSRALPNAQLRSVGTQSLQTESNVESLEPAESRLVSDDETKSDSSRLPQNLPNECVQDLKDRCQAAVDSGFMMLYDHLEPIQLAKDEFEACHRKEQLKVKLKELLVGLHLEGLQERLRHSETHSKETNCQLAMQNAALTAKDSAIESAKAEMDKLSSRNMELSQLVKGAEAALMRKRQELERLEGQLNELKQRPAAVVEEKNHIISDLKLKIEELLQLKDVHHDQEQTNLRMSAKNDELDEKISELQAKLKSTKAQLNSIEQRDEQLHLDLEFVRKEFNCSQALVIQLRELASRDSEATATCSHEINELKKTIDQLYLESAGKDTQINQLRNQLLAKEGQVGHLFEKLNGQAEKLRRLEEYVKLSAEENDRLLQLRDRQHDTINNLRECIASNIGTYLEPWNGLQQQQQQQQNLSSHQPQQRRQ</sequence>
<feature type="compositionally biased region" description="Basic and acidic residues" evidence="2">
    <location>
        <begin position="122"/>
        <end position="136"/>
    </location>
</feature>
<protein>
    <submittedName>
        <fullName evidence="3">Early endosome antigen 1-like</fullName>
    </submittedName>
</protein>
<dbReference type="EMBL" id="AP029266">
    <property type="protein sequence ID" value="BFG02626.1"/>
    <property type="molecule type" value="Genomic_DNA"/>
</dbReference>
<feature type="region of interest" description="Disordered" evidence="2">
    <location>
        <begin position="75"/>
        <end position="143"/>
    </location>
</feature>
<feature type="compositionally biased region" description="Polar residues" evidence="2">
    <location>
        <begin position="101"/>
        <end position="117"/>
    </location>
</feature>
<proteinExistence type="predicted"/>
<dbReference type="Proteomes" id="UP001500889">
    <property type="component" value="Chromosome A"/>
</dbReference>
<evidence type="ECO:0000256" key="1">
    <source>
        <dbReference type="SAM" id="Coils"/>
    </source>
</evidence>
<dbReference type="AlphaFoldDB" id="A0AAU9G4J7"/>
<evidence type="ECO:0000256" key="2">
    <source>
        <dbReference type="SAM" id="MobiDB-lite"/>
    </source>
</evidence>